<dbReference type="OrthoDB" id="2354098at2"/>
<comment type="caution">
    <text evidence="1">The sequence shown here is derived from an EMBL/GenBank/DDBJ whole genome shotgun (WGS) entry which is preliminary data.</text>
</comment>
<dbReference type="EMBL" id="QXIR01000012">
    <property type="protein sequence ID" value="RIW33944.1"/>
    <property type="molecule type" value="Genomic_DNA"/>
</dbReference>
<name>A0A3A1R461_9BACI</name>
<proteinExistence type="predicted"/>
<dbReference type="Pfam" id="PF14044">
    <property type="entry name" value="NETI"/>
    <property type="match status" value="1"/>
</dbReference>
<evidence type="ECO:0000313" key="2">
    <source>
        <dbReference type="Proteomes" id="UP000265801"/>
    </source>
</evidence>
<organism evidence="1 2">
    <name type="scientific">Bacillus salacetis</name>
    <dbReference type="NCBI Taxonomy" id="2315464"/>
    <lineage>
        <taxon>Bacteria</taxon>
        <taxon>Bacillati</taxon>
        <taxon>Bacillota</taxon>
        <taxon>Bacilli</taxon>
        <taxon>Bacillales</taxon>
        <taxon>Bacillaceae</taxon>
        <taxon>Bacillus</taxon>
    </lineage>
</organism>
<reference evidence="1 2" key="1">
    <citation type="submission" date="2018-09" db="EMBL/GenBank/DDBJ databases">
        <title>Bacillus saliacetes sp. nov., isolated from Thai shrimp paste (Ka-pi).</title>
        <authorList>
            <person name="Daroonpunt R."/>
            <person name="Tanasupawat S."/>
            <person name="Yiamsombut S."/>
        </authorList>
    </citation>
    <scope>NUCLEOTIDE SEQUENCE [LARGE SCALE GENOMIC DNA]</scope>
    <source>
        <strain evidence="1 2">SKP7-4</strain>
    </source>
</reference>
<gene>
    <name evidence="1" type="ORF">D3H55_10100</name>
</gene>
<keyword evidence="2" id="KW-1185">Reference proteome</keyword>
<accession>A0A3A1R461</accession>
<dbReference type="Proteomes" id="UP000265801">
    <property type="component" value="Unassembled WGS sequence"/>
</dbReference>
<sequence length="65" mass="7678">MSKAKKMFEVEENESIASCLDRMKQEGYTPVKRLEKPVFNEEKKNGQVEYVPVRQKILFEGRKID</sequence>
<dbReference type="AlphaFoldDB" id="A0A3A1R461"/>
<dbReference type="RefSeq" id="WP_119546791.1">
    <property type="nucleotide sequence ID" value="NZ_QXIR01000012.1"/>
</dbReference>
<evidence type="ECO:0000313" key="1">
    <source>
        <dbReference type="EMBL" id="RIW33944.1"/>
    </source>
</evidence>
<dbReference type="InterPro" id="IPR025930">
    <property type="entry name" value="NETI"/>
</dbReference>
<protein>
    <submittedName>
        <fullName evidence="1">NETI motif-containing protein</fullName>
    </submittedName>
</protein>